<proteinExistence type="predicted"/>
<keyword evidence="3" id="KW-1185">Reference proteome</keyword>
<accession>A0A4Y9XMT3</accession>
<reference evidence="2 3" key="1">
    <citation type="submission" date="2019-02" db="EMBL/GenBank/DDBJ databases">
        <title>Genome sequencing of the rare red list fungi Dentipellis fragilis.</title>
        <authorList>
            <person name="Buettner E."/>
            <person name="Kellner H."/>
        </authorList>
    </citation>
    <scope>NUCLEOTIDE SEQUENCE [LARGE SCALE GENOMIC DNA]</scope>
    <source>
        <strain evidence="2 3">DSM 105465</strain>
    </source>
</reference>
<organism evidence="2 3">
    <name type="scientific">Dentipellis fragilis</name>
    <dbReference type="NCBI Taxonomy" id="205917"/>
    <lineage>
        <taxon>Eukaryota</taxon>
        <taxon>Fungi</taxon>
        <taxon>Dikarya</taxon>
        <taxon>Basidiomycota</taxon>
        <taxon>Agaricomycotina</taxon>
        <taxon>Agaricomycetes</taxon>
        <taxon>Russulales</taxon>
        <taxon>Hericiaceae</taxon>
        <taxon>Dentipellis</taxon>
    </lineage>
</organism>
<name>A0A4Y9XMT3_9AGAM</name>
<protein>
    <submittedName>
        <fullName evidence="2">Uncharacterized protein</fullName>
    </submittedName>
</protein>
<comment type="caution">
    <text evidence="2">The sequence shown here is derived from an EMBL/GenBank/DDBJ whole genome shotgun (WGS) entry which is preliminary data.</text>
</comment>
<feature type="signal peptide" evidence="1">
    <location>
        <begin position="1"/>
        <end position="28"/>
    </location>
</feature>
<sequence length="189" mass="19888">MACSLEALPLLYALVLVLLHATCPPARACARALAILPASRSCRTVLLPSMLSRPCVLSLSCAHAVALPHTLSHSHHLARSLPRTLALPLLLSLAIVLPRALTPVFPPGLGTVPLACPCCRAVTPLCTVAPPLPHAHAVSCAHAFAVSQAFTVSHARAHHVTPSRRCPRAPLLPPSHFRARARTIAHAAL</sequence>
<evidence type="ECO:0000313" key="3">
    <source>
        <dbReference type="Proteomes" id="UP000298327"/>
    </source>
</evidence>
<evidence type="ECO:0000256" key="1">
    <source>
        <dbReference type="SAM" id="SignalP"/>
    </source>
</evidence>
<dbReference type="AlphaFoldDB" id="A0A4Y9XMT3"/>
<evidence type="ECO:0000313" key="2">
    <source>
        <dbReference type="EMBL" id="TFY51068.1"/>
    </source>
</evidence>
<keyword evidence="1" id="KW-0732">Signal</keyword>
<dbReference type="Proteomes" id="UP000298327">
    <property type="component" value="Unassembled WGS sequence"/>
</dbReference>
<dbReference type="EMBL" id="SEOQ01001620">
    <property type="protein sequence ID" value="TFY51068.1"/>
    <property type="molecule type" value="Genomic_DNA"/>
</dbReference>
<gene>
    <name evidence="2" type="ORF">EVG20_g11179</name>
</gene>
<feature type="chain" id="PRO_5021361061" evidence="1">
    <location>
        <begin position="29"/>
        <end position="189"/>
    </location>
</feature>